<evidence type="ECO:0000313" key="8">
    <source>
        <dbReference type="EMBL" id="MCP8969636.1"/>
    </source>
</evidence>
<gene>
    <name evidence="8" type="ORF">NK662_13970</name>
</gene>
<dbReference type="SUPFAM" id="SSF55804">
    <property type="entry name" value="Phoshotransferase/anion transport protein"/>
    <property type="match status" value="1"/>
</dbReference>
<reference evidence="8" key="1">
    <citation type="submission" date="2022-07" db="EMBL/GenBank/DDBJ databases">
        <authorList>
            <person name="Li W.-J."/>
            <person name="Deng Q.-Q."/>
        </authorList>
    </citation>
    <scope>NUCLEOTIDE SEQUENCE</scope>
    <source>
        <strain evidence="8">SYSU M60031</strain>
    </source>
</reference>
<dbReference type="EMBL" id="JANCLT010000007">
    <property type="protein sequence ID" value="MCP8969636.1"/>
    <property type="molecule type" value="Genomic_DNA"/>
</dbReference>
<dbReference type="PROSITE" id="PS51372">
    <property type="entry name" value="PRD_2"/>
    <property type="match status" value="2"/>
</dbReference>
<keyword evidence="9" id="KW-1185">Reference proteome</keyword>
<evidence type="ECO:0000256" key="2">
    <source>
        <dbReference type="ARBA" id="ARBA00022737"/>
    </source>
</evidence>
<dbReference type="AlphaFoldDB" id="A0AA41X638"/>
<keyword evidence="4" id="KW-0804">Transcription</keyword>
<evidence type="ECO:0000259" key="7">
    <source>
        <dbReference type="PROSITE" id="PS51372"/>
    </source>
</evidence>
<dbReference type="Proteomes" id="UP001156102">
    <property type="component" value="Unassembled WGS sequence"/>
</dbReference>
<comment type="caution">
    <text evidence="8">The sequence shown here is derived from an EMBL/GenBank/DDBJ whole genome shotgun (WGS) entry which is preliminary data.</text>
</comment>
<dbReference type="InterPro" id="IPR013011">
    <property type="entry name" value="PTS_EIIB_2"/>
</dbReference>
<dbReference type="InterPro" id="IPR036095">
    <property type="entry name" value="PTS_EIIB-like_sf"/>
</dbReference>
<dbReference type="SUPFAM" id="SSF46785">
    <property type="entry name" value="Winged helix' DNA-binding domain"/>
    <property type="match status" value="1"/>
</dbReference>
<dbReference type="GO" id="GO:0006355">
    <property type="term" value="P:regulation of DNA-templated transcription"/>
    <property type="evidence" value="ECO:0007669"/>
    <property type="project" value="InterPro"/>
</dbReference>
<dbReference type="InterPro" id="IPR016152">
    <property type="entry name" value="PTrfase/Anion_transptr"/>
</dbReference>
<dbReference type="Gene3D" id="3.40.930.10">
    <property type="entry name" value="Mannitol-specific EII, Chain A"/>
    <property type="match status" value="1"/>
</dbReference>
<evidence type="ECO:0000256" key="3">
    <source>
        <dbReference type="ARBA" id="ARBA00023015"/>
    </source>
</evidence>
<dbReference type="PROSITE" id="PS51094">
    <property type="entry name" value="PTS_EIIA_TYPE_2"/>
    <property type="match status" value="1"/>
</dbReference>
<evidence type="ECO:0000256" key="4">
    <source>
        <dbReference type="ARBA" id="ARBA00023163"/>
    </source>
</evidence>
<dbReference type="SUPFAM" id="SSF52794">
    <property type="entry name" value="PTS system IIB component-like"/>
    <property type="match status" value="1"/>
</dbReference>
<name>A0AA41X638_9BACI</name>
<dbReference type="Gene3D" id="3.40.50.2300">
    <property type="match status" value="1"/>
</dbReference>
<proteinExistence type="predicted"/>
<dbReference type="GO" id="GO:0009401">
    <property type="term" value="P:phosphoenolpyruvate-dependent sugar phosphotransferase system"/>
    <property type="evidence" value="ECO:0007669"/>
    <property type="project" value="InterPro"/>
</dbReference>
<dbReference type="InterPro" id="IPR011608">
    <property type="entry name" value="PRD"/>
</dbReference>
<feature type="domain" description="PRD" evidence="7">
    <location>
        <begin position="179"/>
        <end position="284"/>
    </location>
</feature>
<keyword evidence="1" id="KW-0808">Transferase</keyword>
<evidence type="ECO:0000259" key="6">
    <source>
        <dbReference type="PROSITE" id="PS51099"/>
    </source>
</evidence>
<organism evidence="8 9">
    <name type="scientific">Ectobacillus ponti</name>
    <dbReference type="NCBI Taxonomy" id="2961894"/>
    <lineage>
        <taxon>Bacteria</taxon>
        <taxon>Bacillati</taxon>
        <taxon>Bacillota</taxon>
        <taxon>Bacilli</taxon>
        <taxon>Bacillales</taxon>
        <taxon>Bacillaceae</taxon>
        <taxon>Ectobacillus</taxon>
    </lineage>
</organism>
<dbReference type="InterPro" id="IPR050661">
    <property type="entry name" value="BglG_antiterminators"/>
</dbReference>
<dbReference type="CDD" id="cd05568">
    <property type="entry name" value="PTS_IIB_bgl_like"/>
    <property type="match status" value="1"/>
</dbReference>
<dbReference type="InterPro" id="IPR036634">
    <property type="entry name" value="PRD_sf"/>
</dbReference>
<accession>A0AA41X638</accession>
<feature type="domain" description="PRD" evidence="7">
    <location>
        <begin position="289"/>
        <end position="394"/>
    </location>
</feature>
<dbReference type="GO" id="GO:0008982">
    <property type="term" value="F:protein-N(PI)-phosphohistidine-sugar phosphotransferase activity"/>
    <property type="evidence" value="ECO:0007669"/>
    <property type="project" value="InterPro"/>
</dbReference>
<dbReference type="PROSITE" id="PS51099">
    <property type="entry name" value="PTS_EIIB_TYPE_2"/>
    <property type="match status" value="1"/>
</dbReference>
<dbReference type="Gene3D" id="1.10.10.10">
    <property type="entry name" value="Winged helix-like DNA-binding domain superfamily/Winged helix DNA-binding domain"/>
    <property type="match status" value="1"/>
</dbReference>
<sequence length="683" mass="76438">MKDLADHIAVSVRTIHRDLKNVEDILQRYGLQLQKKSGVGIQIVGNPEKIHELELFLFSVSHVEYTPEERQTLVLCTLLEAKGPVKLIGLATDLHVTIATVSNDLTKLETSLTGFGLTLLRRRGYGVELSGPENAKRRVMRHIIAEHMDESEFLSLAKENIQKKSVQQIDTVSDRLMGLVERNKLLIVEKAVESINADLSYSIADSAYIGLVVHLALAIERIQQGESIMIDPEYLAEQQTTKEYRFAEKLAGQLERAFEIEIPSAEIGYITMHLRGAKLRHDKEYLMEDSSLQIALKTKHLIQYVGERLEQDLTGSPSLFEGLVLHLKPALYRMKQGMGISNPLLEKIKGDYPELFAVVAEGMEYAFPETTVPDEEIGYLVMHFGAAVLGRRSGDGLRVLVICSSGIGTSKMLASRLQREFAEIKSVRNISVFELNHIHKSQYDLVVSTIPLPNYEYPYIMVSPILSPAEVEKMRNYIQQHTNGPMSAVNIKSAQRNYDKDVSRLQRELYLIREYADVISTLLQRFEVGQSMPPAPVTVLLPAICGGLLEKGIIADLQAVVQALLRREEVGGLGIPGTSLVLFHTRDDQISIPFFGIYPLDAAIEVKGMDNIMMEADTLLMLLSPGAPSPQAVELLSHISSLLIENETTIALFESHNYSAISAYLTTRFDHYFSEKLKEIRSV</sequence>
<dbReference type="PANTHER" id="PTHR30185:SF18">
    <property type="entry name" value="TRANSCRIPTIONAL REGULATOR MTLR"/>
    <property type="match status" value="1"/>
</dbReference>
<dbReference type="Gene3D" id="1.10.1790.10">
    <property type="entry name" value="PRD domain"/>
    <property type="match status" value="2"/>
</dbReference>
<dbReference type="Pfam" id="PF00359">
    <property type="entry name" value="PTS_EIIA_2"/>
    <property type="match status" value="1"/>
</dbReference>
<dbReference type="Pfam" id="PF00874">
    <property type="entry name" value="PRD"/>
    <property type="match status" value="2"/>
</dbReference>
<evidence type="ECO:0000313" key="9">
    <source>
        <dbReference type="Proteomes" id="UP001156102"/>
    </source>
</evidence>
<evidence type="ECO:0000259" key="5">
    <source>
        <dbReference type="PROSITE" id="PS51094"/>
    </source>
</evidence>
<protein>
    <submittedName>
        <fullName evidence="8">Transcription antiterminator</fullName>
    </submittedName>
</protein>
<feature type="domain" description="PTS EIIA type-2" evidence="5">
    <location>
        <begin position="521"/>
        <end position="668"/>
    </location>
</feature>
<dbReference type="InterPro" id="IPR036390">
    <property type="entry name" value="WH_DNA-bd_sf"/>
</dbReference>
<evidence type="ECO:0000256" key="1">
    <source>
        <dbReference type="ARBA" id="ARBA00022679"/>
    </source>
</evidence>
<keyword evidence="3" id="KW-0805">Transcription regulation</keyword>
<dbReference type="PANTHER" id="PTHR30185">
    <property type="entry name" value="CRYPTIC BETA-GLUCOSIDE BGL OPERON ANTITERMINATOR"/>
    <property type="match status" value="1"/>
</dbReference>
<feature type="domain" description="PTS EIIB type-2" evidence="6">
    <location>
        <begin position="397"/>
        <end position="486"/>
    </location>
</feature>
<dbReference type="SUPFAM" id="SSF63520">
    <property type="entry name" value="PTS-regulatory domain, PRD"/>
    <property type="match status" value="2"/>
</dbReference>
<keyword evidence="2" id="KW-0677">Repeat</keyword>
<dbReference type="InterPro" id="IPR002178">
    <property type="entry name" value="PTS_EIIA_type-2_dom"/>
</dbReference>
<dbReference type="InterPro" id="IPR036388">
    <property type="entry name" value="WH-like_DNA-bd_sf"/>
</dbReference>